<evidence type="ECO:0000256" key="1">
    <source>
        <dbReference type="ARBA" id="ARBA00005641"/>
    </source>
</evidence>
<keyword evidence="2" id="KW-0378">Hydrolase</keyword>
<feature type="domain" description="Glycoside hydrolase family 5" evidence="7">
    <location>
        <begin position="58"/>
        <end position="349"/>
    </location>
</feature>
<keyword evidence="3" id="KW-0136">Cellulose degradation</keyword>
<dbReference type="EMBL" id="JACVVD010000003">
    <property type="protein sequence ID" value="MBD0380897.1"/>
    <property type="molecule type" value="Genomic_DNA"/>
</dbReference>
<comment type="similarity">
    <text evidence="1">Belongs to the glycosyl hydrolase 5 (cellulase A) family.</text>
</comment>
<keyword evidence="6" id="KW-0624">Polysaccharide degradation</keyword>
<evidence type="ECO:0000313" key="9">
    <source>
        <dbReference type="Proteomes" id="UP000650466"/>
    </source>
</evidence>
<dbReference type="GO" id="GO:0009986">
    <property type="term" value="C:cell surface"/>
    <property type="evidence" value="ECO:0007669"/>
    <property type="project" value="TreeGrafter"/>
</dbReference>
<dbReference type="InterPro" id="IPR017853">
    <property type="entry name" value="GH"/>
</dbReference>
<dbReference type="Gene3D" id="2.60.120.260">
    <property type="entry name" value="Galactose-binding domain-like"/>
    <property type="match status" value="1"/>
</dbReference>
<dbReference type="InterPro" id="IPR013783">
    <property type="entry name" value="Ig-like_fold"/>
</dbReference>
<dbReference type="Pfam" id="PF00150">
    <property type="entry name" value="Cellulase"/>
    <property type="match status" value="1"/>
</dbReference>
<organism evidence="8 9">
    <name type="scientific">Paenibacillus sedimenti</name>
    <dbReference type="NCBI Taxonomy" id="2770274"/>
    <lineage>
        <taxon>Bacteria</taxon>
        <taxon>Bacillati</taxon>
        <taxon>Bacillota</taxon>
        <taxon>Bacilli</taxon>
        <taxon>Bacillales</taxon>
        <taxon>Paenibacillaceae</taxon>
        <taxon>Paenibacillus</taxon>
    </lineage>
</organism>
<dbReference type="InterPro" id="IPR001547">
    <property type="entry name" value="Glyco_hydro_5"/>
</dbReference>
<dbReference type="RefSeq" id="WP_188174646.1">
    <property type="nucleotide sequence ID" value="NZ_JACVVD010000003.1"/>
</dbReference>
<name>A0A926KN45_9BACL</name>
<reference evidence="8" key="1">
    <citation type="submission" date="2020-09" db="EMBL/GenBank/DDBJ databases">
        <title>Draft Genome Sequence of Paenibacillus sp. WST5.</title>
        <authorList>
            <person name="Bao Z."/>
        </authorList>
    </citation>
    <scope>NUCLEOTIDE SEQUENCE</scope>
    <source>
        <strain evidence="8">WST5</strain>
    </source>
</reference>
<dbReference type="PANTHER" id="PTHR31297">
    <property type="entry name" value="GLUCAN ENDO-1,6-BETA-GLUCOSIDASE B"/>
    <property type="match status" value="1"/>
</dbReference>
<dbReference type="SUPFAM" id="SSF51445">
    <property type="entry name" value="(Trans)glycosidases"/>
    <property type="match status" value="1"/>
</dbReference>
<protein>
    <submittedName>
        <fullName evidence="8">Cellulase family glycosylhydrolase</fullName>
    </submittedName>
</protein>
<evidence type="ECO:0000256" key="6">
    <source>
        <dbReference type="ARBA" id="ARBA00023326"/>
    </source>
</evidence>
<evidence type="ECO:0000259" key="7">
    <source>
        <dbReference type="Pfam" id="PF00150"/>
    </source>
</evidence>
<dbReference type="GO" id="GO:0030245">
    <property type="term" value="P:cellulose catabolic process"/>
    <property type="evidence" value="ECO:0007669"/>
    <property type="project" value="UniProtKB-KW"/>
</dbReference>
<evidence type="ECO:0000256" key="5">
    <source>
        <dbReference type="ARBA" id="ARBA00023295"/>
    </source>
</evidence>
<evidence type="ECO:0000256" key="4">
    <source>
        <dbReference type="ARBA" id="ARBA00023277"/>
    </source>
</evidence>
<sequence>MRIQIMKNKYYGMLSLLLIVTLVFTSLGLPFDNKAEASSGSGFNPTVVRGFNTSAFTGLKRAKEVFGANVFRLQLTPRVEAVRSGVSITVAWQRQLDNMEGALQEAARQGMYVIVDLHEPPIADPSLKTNTDAYWDNDANRQMLVDCWTEIAQRFEPYRNNIWGYDLLNEPFNKSELPLGNEKWPIWAQDIVDAIRVYDQDTPIIYEASPGALPRGFVENKWIDAGPGYPVKYQGDFPLLDDDKVIYSVHMYNPFAYSHQGLTTVNTAPVSTDWPDKITYPGMIGTSYWDKNKLIQDLKDVRDFQLKYNVPIYVGEFSAIRWAPGAAAYTRDLIELFEEYGWSWTYHAYSEWHGWDVEYNEVMTSDLNRDSAIATEPTDRELVLKAYFNRNEFLPPNGEPAPPVNLVMNGTFEKDTDNDGLADRWGKDSNVIVSLVNMNGSQAQKIKTLSNQRGIDQAYFKVSDQNRYRLSAKIRVISGKIIFQHKDYTNNTVFLGNGPVVTGLTNTGGEFVTKSLEFVPAPGVARMSTGFWTELPSEFIVDDVELIDLGPAVPVNRPKTVVDIVYPGHLEFAATAYDGASIARTEYRIVGQSGGYTTVPSGGLTLSPPGNYIVAYRSVDTSGNTERAKSLLVDAKAPEITVTGIVYDTLSNSGDMTPIITVKDDLSGVDNSKTTLSLDGQIMQQGTTIPLYSLSLGTHTLVITATDLAGNTGSHTVTFRISTSISSLKELITRFVQEGFIDNDGIANSLHEKLDQNHLGSFVNEVQAQSGKHISSEAAAFLLRDAQHLLNN</sequence>
<dbReference type="Gene3D" id="3.20.20.80">
    <property type="entry name" value="Glycosidases"/>
    <property type="match status" value="1"/>
</dbReference>
<keyword evidence="4" id="KW-0119">Carbohydrate metabolism</keyword>
<accession>A0A926KN45</accession>
<evidence type="ECO:0000256" key="3">
    <source>
        <dbReference type="ARBA" id="ARBA00023001"/>
    </source>
</evidence>
<keyword evidence="5" id="KW-0326">Glycosidase</keyword>
<keyword evidence="9" id="KW-1185">Reference proteome</keyword>
<dbReference type="InterPro" id="IPR050386">
    <property type="entry name" value="Glycosyl_hydrolase_5"/>
</dbReference>
<evidence type="ECO:0000313" key="8">
    <source>
        <dbReference type="EMBL" id="MBD0380897.1"/>
    </source>
</evidence>
<dbReference type="Proteomes" id="UP000650466">
    <property type="component" value="Unassembled WGS sequence"/>
</dbReference>
<proteinExistence type="inferred from homology"/>
<evidence type="ECO:0000256" key="2">
    <source>
        <dbReference type="ARBA" id="ARBA00022801"/>
    </source>
</evidence>
<dbReference type="Gene3D" id="2.60.40.10">
    <property type="entry name" value="Immunoglobulins"/>
    <property type="match status" value="1"/>
</dbReference>
<dbReference type="GO" id="GO:0008422">
    <property type="term" value="F:beta-glucosidase activity"/>
    <property type="evidence" value="ECO:0007669"/>
    <property type="project" value="TreeGrafter"/>
</dbReference>
<dbReference type="AlphaFoldDB" id="A0A926KN45"/>
<dbReference type="PANTHER" id="PTHR31297:SF41">
    <property type="entry name" value="ENDOGLUCANASE, PUTATIVE (AFU_ORTHOLOGUE AFUA_5G01830)-RELATED"/>
    <property type="match status" value="1"/>
</dbReference>
<comment type="caution">
    <text evidence="8">The sequence shown here is derived from an EMBL/GenBank/DDBJ whole genome shotgun (WGS) entry which is preliminary data.</text>
</comment>
<gene>
    <name evidence="8" type="ORF">ICC18_12270</name>
</gene>
<dbReference type="GO" id="GO:0005576">
    <property type="term" value="C:extracellular region"/>
    <property type="evidence" value="ECO:0007669"/>
    <property type="project" value="TreeGrafter"/>
</dbReference>